<feature type="compositionally biased region" description="Low complexity" evidence="1">
    <location>
        <begin position="579"/>
        <end position="596"/>
    </location>
</feature>
<dbReference type="EMBL" id="NEVH01013205">
    <property type="protein sequence ID" value="PNF29811.1"/>
    <property type="molecule type" value="Genomic_DNA"/>
</dbReference>
<feature type="region of interest" description="Disordered" evidence="1">
    <location>
        <begin position="127"/>
        <end position="153"/>
    </location>
</feature>
<feature type="region of interest" description="Disordered" evidence="1">
    <location>
        <begin position="844"/>
        <end position="869"/>
    </location>
</feature>
<feature type="region of interest" description="Disordered" evidence="1">
    <location>
        <begin position="443"/>
        <end position="483"/>
    </location>
</feature>
<dbReference type="OrthoDB" id="8194050at2759"/>
<feature type="compositionally biased region" description="Polar residues" evidence="1">
    <location>
        <begin position="937"/>
        <end position="946"/>
    </location>
</feature>
<reference evidence="2 3" key="1">
    <citation type="submission" date="2017-12" db="EMBL/GenBank/DDBJ databases">
        <title>Hemimetabolous genomes reveal molecular basis of termite eusociality.</title>
        <authorList>
            <person name="Harrison M.C."/>
            <person name="Jongepier E."/>
            <person name="Robertson H.M."/>
            <person name="Arning N."/>
            <person name="Bitard-Feildel T."/>
            <person name="Chao H."/>
            <person name="Childers C.P."/>
            <person name="Dinh H."/>
            <person name="Doddapaneni H."/>
            <person name="Dugan S."/>
            <person name="Gowin J."/>
            <person name="Greiner C."/>
            <person name="Han Y."/>
            <person name="Hu H."/>
            <person name="Hughes D.S.T."/>
            <person name="Huylmans A.-K."/>
            <person name="Kemena C."/>
            <person name="Kremer L.P.M."/>
            <person name="Lee S.L."/>
            <person name="Lopez-Ezquerra A."/>
            <person name="Mallet L."/>
            <person name="Monroy-Kuhn J.M."/>
            <person name="Moser A."/>
            <person name="Murali S.C."/>
            <person name="Muzny D.M."/>
            <person name="Otani S."/>
            <person name="Piulachs M.-D."/>
            <person name="Poelchau M."/>
            <person name="Qu J."/>
            <person name="Schaub F."/>
            <person name="Wada-Katsumata A."/>
            <person name="Worley K.C."/>
            <person name="Xie Q."/>
            <person name="Ylla G."/>
            <person name="Poulsen M."/>
            <person name="Gibbs R.A."/>
            <person name="Schal C."/>
            <person name="Richards S."/>
            <person name="Belles X."/>
            <person name="Korb J."/>
            <person name="Bornberg-Bauer E."/>
        </authorList>
    </citation>
    <scope>NUCLEOTIDE SEQUENCE [LARGE SCALE GENOMIC DNA]</scope>
    <source>
        <tissue evidence="2">Whole body</tissue>
    </source>
</reference>
<organism evidence="2 3">
    <name type="scientific">Cryptotermes secundus</name>
    <dbReference type="NCBI Taxonomy" id="105785"/>
    <lineage>
        <taxon>Eukaryota</taxon>
        <taxon>Metazoa</taxon>
        <taxon>Ecdysozoa</taxon>
        <taxon>Arthropoda</taxon>
        <taxon>Hexapoda</taxon>
        <taxon>Insecta</taxon>
        <taxon>Pterygota</taxon>
        <taxon>Neoptera</taxon>
        <taxon>Polyneoptera</taxon>
        <taxon>Dictyoptera</taxon>
        <taxon>Blattodea</taxon>
        <taxon>Blattoidea</taxon>
        <taxon>Termitoidae</taxon>
        <taxon>Kalotermitidae</taxon>
        <taxon>Cryptotermitinae</taxon>
        <taxon>Cryptotermes</taxon>
    </lineage>
</organism>
<dbReference type="AlphaFoldDB" id="A0A2J7QMI9"/>
<dbReference type="InParanoid" id="A0A2J7QMI9"/>
<feature type="compositionally biased region" description="Basic and acidic residues" evidence="1">
    <location>
        <begin position="377"/>
        <end position="393"/>
    </location>
</feature>
<keyword evidence="3" id="KW-1185">Reference proteome</keyword>
<dbReference type="STRING" id="105785.A0A2J7QMI9"/>
<dbReference type="Proteomes" id="UP000235965">
    <property type="component" value="Unassembled WGS sequence"/>
</dbReference>
<gene>
    <name evidence="2" type="ORF">B7P43_G10073</name>
</gene>
<comment type="caution">
    <text evidence="2">The sequence shown here is derived from an EMBL/GenBank/DDBJ whole genome shotgun (WGS) entry which is preliminary data.</text>
</comment>
<feature type="compositionally biased region" description="Polar residues" evidence="1">
    <location>
        <begin position="347"/>
        <end position="360"/>
    </location>
</feature>
<sequence length="978" mass="106920">MPPYSKYVSTEKLKDLISTSFGNAAAVVTSQNNGVTQTISKSPFTEALEIADLKPPEEGLQNAQSTYYIFPNQQNPANTVTVSSEVSENPQAAEELGEDYTLPPGTKQYRGPGYGPQVGEVKFAPTAGGVNDASRPRYGGFQNNSKGTAKEASNEYTVVPEIKYHVRSTEKPISATQSVETASTMEVHAKIGNIWNTFVPQELNNLAVGGISQTSVENIQKEHIQPQNLMPHSKQTVLGSSTTTFTPLRASQPSDALNLERTWSSMGNIVDALTINRELSESDIEGRTSSTTVQKIISSVTTTQIPASSTKSGFRTPHRSSSVSDILKPTVTVGDGEDPTPILPDTHGTSNNGGISTKSRSAQENRHSQLGFEAESTDSHENSSDDPNPKEEVQPLDISHVTFYSEKIKPQPPSSASLIRETKSRKNRVEALISSSTSSYIPGNASISNKNSEGISIKTPLKDTPFRNEPTSSTQTYSSTMESKPTMTTHNMAMKNGFFPIQQRSRSYQEPHMLGQGLIKNETLREASEMPLSSRQSVPAPFTETSFPAETTIASWKQEIQQSEQDVSNVNLQPVQSSMRVPISSSIPRSRGASPSRRAKNTTITPPPYNGRINVEFLKDDSLFVPNTSMSTLTLLASRDSVTFSPDNNALSRGAKFSEKQKSLKKEFLPTELNNASNSWQSVRIRTMIPSAESSNSSTSPNVSTFANIFSSNRSLTSMSRTSLETDLNVDDGTTDQLQALENLQKILFFANSTTAEEGSMYGNLNESNTLSLINAMKQAVTNSTVQRLVLLLVSSFRENAPQETRLQLINALLRMPVDHRLSEAQQDSVSTLLKESMEFLSEKSSERDTATTVSGCKSHPSSILETSSQNSMITQPNFENKHLITTDVPATKFRTRGRKNPQVATPQVHPITTTTVHSKGRRLVRVRVISERPRTVPSTTSSVEEISQPEEGASLPQSDTRAVELLRSLYSLASRWG</sequence>
<protein>
    <submittedName>
        <fullName evidence="2">Uncharacterized protein</fullName>
    </submittedName>
</protein>
<feature type="compositionally biased region" description="Polar residues" evidence="1">
    <location>
        <begin position="469"/>
        <end position="483"/>
    </location>
</feature>
<feature type="region of interest" description="Disordered" evidence="1">
    <location>
        <begin position="579"/>
        <end position="607"/>
    </location>
</feature>
<evidence type="ECO:0000256" key="1">
    <source>
        <dbReference type="SAM" id="MobiDB-lite"/>
    </source>
</evidence>
<feature type="compositionally biased region" description="Polar residues" evidence="1">
    <location>
        <begin position="443"/>
        <end position="454"/>
    </location>
</feature>
<feature type="region of interest" description="Disordered" evidence="1">
    <location>
        <begin position="404"/>
        <end position="423"/>
    </location>
</feature>
<proteinExistence type="predicted"/>
<name>A0A2J7QMI9_9NEOP</name>
<feature type="region of interest" description="Disordered" evidence="1">
    <location>
        <begin position="301"/>
        <end position="393"/>
    </location>
</feature>
<feature type="compositionally biased region" description="Polar residues" evidence="1">
    <location>
        <begin position="851"/>
        <end position="869"/>
    </location>
</feature>
<feature type="compositionally biased region" description="Polar residues" evidence="1">
    <location>
        <begin position="301"/>
        <end position="324"/>
    </location>
</feature>
<evidence type="ECO:0000313" key="3">
    <source>
        <dbReference type="Proteomes" id="UP000235965"/>
    </source>
</evidence>
<feature type="region of interest" description="Disordered" evidence="1">
    <location>
        <begin position="934"/>
        <end position="960"/>
    </location>
</feature>
<accession>A0A2J7QMI9</accession>
<evidence type="ECO:0000313" key="2">
    <source>
        <dbReference type="EMBL" id="PNF29811.1"/>
    </source>
</evidence>